<gene>
    <name evidence="1" type="ORF">FGO68_gene9846</name>
</gene>
<comment type="caution">
    <text evidence="1">The sequence shown here is derived from an EMBL/GenBank/DDBJ whole genome shotgun (WGS) entry which is preliminary data.</text>
</comment>
<accession>A0A8J8NNQ9</accession>
<proteinExistence type="predicted"/>
<dbReference type="Proteomes" id="UP000785679">
    <property type="component" value="Unassembled WGS sequence"/>
</dbReference>
<name>A0A8J8NNQ9_HALGN</name>
<reference evidence="1" key="1">
    <citation type="submission" date="2019-06" db="EMBL/GenBank/DDBJ databases">
        <authorList>
            <person name="Zheng W."/>
        </authorList>
    </citation>
    <scope>NUCLEOTIDE SEQUENCE</scope>
    <source>
        <strain evidence="1">QDHG01</strain>
    </source>
</reference>
<protein>
    <submittedName>
        <fullName evidence="1">Uncharacterized protein</fullName>
    </submittedName>
</protein>
<organism evidence="1 2">
    <name type="scientific">Halteria grandinella</name>
    <dbReference type="NCBI Taxonomy" id="5974"/>
    <lineage>
        <taxon>Eukaryota</taxon>
        <taxon>Sar</taxon>
        <taxon>Alveolata</taxon>
        <taxon>Ciliophora</taxon>
        <taxon>Intramacronucleata</taxon>
        <taxon>Spirotrichea</taxon>
        <taxon>Stichotrichia</taxon>
        <taxon>Sporadotrichida</taxon>
        <taxon>Halteriidae</taxon>
        <taxon>Halteria</taxon>
    </lineage>
</organism>
<sequence length="148" mass="17811">MKVSHFEEQNELYQQDDEMKVIQAYDNYQRLRSYHPLDQCEPLRNQEIQQISLDQVLNQRNTYIMLSQQQPKASQVSEENLVEMIQNFQGLLHEQRQGYTVNQSTIQASWNRSKSIQRCKLMYLRRKEGDQRYGGSCWNRRSDCDRTQ</sequence>
<evidence type="ECO:0000313" key="1">
    <source>
        <dbReference type="EMBL" id="TNV78676.1"/>
    </source>
</evidence>
<keyword evidence="2" id="KW-1185">Reference proteome</keyword>
<dbReference type="EMBL" id="RRYP01010012">
    <property type="protein sequence ID" value="TNV78676.1"/>
    <property type="molecule type" value="Genomic_DNA"/>
</dbReference>
<dbReference type="AlphaFoldDB" id="A0A8J8NNQ9"/>
<evidence type="ECO:0000313" key="2">
    <source>
        <dbReference type="Proteomes" id="UP000785679"/>
    </source>
</evidence>